<dbReference type="Proteomes" id="UP000663651">
    <property type="component" value="Chromosome"/>
</dbReference>
<dbReference type="RefSeq" id="WP_207163042.1">
    <property type="nucleotide sequence ID" value="NZ_CP071382.1"/>
</dbReference>
<accession>A0ABX7Q1F4</accession>
<proteinExistence type="predicted"/>
<evidence type="ECO:0000313" key="2">
    <source>
        <dbReference type="Proteomes" id="UP000663651"/>
    </source>
</evidence>
<gene>
    <name evidence="1" type="ORF">JZM60_14015</name>
</gene>
<protein>
    <submittedName>
        <fullName evidence="1">Uncharacterized protein</fullName>
    </submittedName>
</protein>
<name>A0ABX7Q1F4_9BACT</name>
<organism evidence="1 2">
    <name type="scientific">Geobacter benzoatilyticus</name>
    <dbReference type="NCBI Taxonomy" id="2815309"/>
    <lineage>
        <taxon>Bacteria</taxon>
        <taxon>Pseudomonadati</taxon>
        <taxon>Thermodesulfobacteriota</taxon>
        <taxon>Desulfuromonadia</taxon>
        <taxon>Geobacterales</taxon>
        <taxon>Geobacteraceae</taxon>
        <taxon>Geobacter</taxon>
    </lineage>
</organism>
<keyword evidence="2" id="KW-1185">Reference proteome</keyword>
<evidence type="ECO:0000313" key="1">
    <source>
        <dbReference type="EMBL" id="QSV45237.1"/>
    </source>
</evidence>
<reference evidence="1 2" key="1">
    <citation type="submission" date="2021-03" db="EMBL/GenBank/DDBJ databases">
        <title>Geobacter metallireducens gen. nov. sp. nov., a microorganism capable of coupling the complete oxidation of organic compounds to the reduction of iron and other metals.</title>
        <authorList>
            <person name="Li Y."/>
        </authorList>
    </citation>
    <scope>NUCLEOTIDE SEQUENCE [LARGE SCALE GENOMIC DNA]</scope>
    <source>
        <strain evidence="1 2">Jerry-YX</strain>
    </source>
</reference>
<dbReference type="EMBL" id="CP071382">
    <property type="protein sequence ID" value="QSV45237.1"/>
    <property type="molecule type" value="Genomic_DNA"/>
</dbReference>
<sequence>MAKMIREISLENGLVVRFFDHTRHYYGDFHLVKIEIACEIPLSGDYFDEQSDLEEARIRFGESAFYRRSVERMGIPTTAISTVTEQLVDNFVSHSLPYFAVPGFPGRFLKTELVRGRKKQVLPSRVTAYHHD</sequence>